<feature type="compositionally biased region" description="Basic and acidic residues" evidence="1">
    <location>
        <begin position="113"/>
        <end position="122"/>
    </location>
</feature>
<evidence type="ECO:0000256" key="1">
    <source>
        <dbReference type="SAM" id="MobiDB-lite"/>
    </source>
</evidence>
<name>A0ABR2K1E4_9EUKA</name>
<accession>A0ABR2K1E4</accession>
<evidence type="ECO:0000313" key="2">
    <source>
        <dbReference type="EMBL" id="KAK8884936.1"/>
    </source>
</evidence>
<protein>
    <submittedName>
        <fullName evidence="2">Uncharacterized protein</fullName>
    </submittedName>
</protein>
<comment type="caution">
    <text evidence="2">The sequence shown here is derived from an EMBL/GenBank/DDBJ whole genome shotgun (WGS) entry which is preliminary data.</text>
</comment>
<sequence length="130" mass="15109">MAEEELTVPSNEECQNLLKYARHVALVEDLKCKTLLKFSARLEELNIIPKERETKKIRNKHLKKHQNSVSVSDDKIEEMVQKVQSHPDAIEIVSTLFRDLNPRRVKNAISKLSNKEDKKENNSEEEEATE</sequence>
<dbReference type="EMBL" id="JAPFFF010000008">
    <property type="protein sequence ID" value="KAK8884936.1"/>
    <property type="molecule type" value="Genomic_DNA"/>
</dbReference>
<evidence type="ECO:0000313" key="3">
    <source>
        <dbReference type="Proteomes" id="UP001470230"/>
    </source>
</evidence>
<keyword evidence="3" id="KW-1185">Reference proteome</keyword>
<gene>
    <name evidence="2" type="ORF">M9Y10_044059</name>
</gene>
<proteinExistence type="predicted"/>
<feature type="region of interest" description="Disordered" evidence="1">
    <location>
        <begin position="108"/>
        <end position="130"/>
    </location>
</feature>
<reference evidence="2 3" key="1">
    <citation type="submission" date="2024-04" db="EMBL/GenBank/DDBJ databases">
        <title>Tritrichomonas musculus Genome.</title>
        <authorList>
            <person name="Alves-Ferreira E."/>
            <person name="Grigg M."/>
            <person name="Lorenzi H."/>
            <person name="Galac M."/>
        </authorList>
    </citation>
    <scope>NUCLEOTIDE SEQUENCE [LARGE SCALE GENOMIC DNA]</scope>
    <source>
        <strain evidence="2 3">EAF2021</strain>
    </source>
</reference>
<dbReference type="Proteomes" id="UP001470230">
    <property type="component" value="Unassembled WGS sequence"/>
</dbReference>
<organism evidence="2 3">
    <name type="scientific">Tritrichomonas musculus</name>
    <dbReference type="NCBI Taxonomy" id="1915356"/>
    <lineage>
        <taxon>Eukaryota</taxon>
        <taxon>Metamonada</taxon>
        <taxon>Parabasalia</taxon>
        <taxon>Tritrichomonadida</taxon>
        <taxon>Tritrichomonadidae</taxon>
        <taxon>Tritrichomonas</taxon>
    </lineage>
</organism>